<dbReference type="InterPro" id="IPR029039">
    <property type="entry name" value="Flavoprotein-like_sf"/>
</dbReference>
<dbReference type="EMBL" id="VSSQ01008600">
    <property type="protein sequence ID" value="MPM39320.1"/>
    <property type="molecule type" value="Genomic_DNA"/>
</dbReference>
<organism evidence="2">
    <name type="scientific">bioreactor metagenome</name>
    <dbReference type="NCBI Taxonomy" id="1076179"/>
    <lineage>
        <taxon>unclassified sequences</taxon>
        <taxon>metagenomes</taxon>
        <taxon>ecological metagenomes</taxon>
    </lineage>
</organism>
<name>A0A644ZEL8_9ZZZZ</name>
<proteinExistence type="predicted"/>
<gene>
    <name evidence="2" type="ORF">SDC9_85953</name>
</gene>
<dbReference type="Pfam" id="PF12682">
    <property type="entry name" value="Flavodoxin_4"/>
    <property type="match status" value="1"/>
</dbReference>
<comment type="caution">
    <text evidence="2">The sequence shown here is derived from an EMBL/GenBank/DDBJ whole genome shotgun (WGS) entry which is preliminary data.</text>
</comment>
<sequence>MKTLILYYSYEGHTKLLADYLAVQLHCDIERIMPVKEMKSTGFSKFFWGGSQVVMNIKPTIAELAHRPEDYDQILIGSPIWAGNYAPAIGTLLNSGLISNKKVGYFYTHEGGEGRSVDRFIQNLGFDNQFIGACSCMNVQKEPETVKQQLLAWALEHLAD</sequence>
<evidence type="ECO:0000313" key="2">
    <source>
        <dbReference type="EMBL" id="MPM39320.1"/>
    </source>
</evidence>
<dbReference type="SUPFAM" id="SSF52218">
    <property type="entry name" value="Flavoproteins"/>
    <property type="match status" value="1"/>
</dbReference>
<dbReference type="GO" id="GO:0010181">
    <property type="term" value="F:FMN binding"/>
    <property type="evidence" value="ECO:0007669"/>
    <property type="project" value="InterPro"/>
</dbReference>
<dbReference type="AlphaFoldDB" id="A0A644ZEL8"/>
<dbReference type="PANTHER" id="PTHR39201">
    <property type="entry name" value="EXPORTED PROTEIN-RELATED"/>
    <property type="match status" value="1"/>
</dbReference>
<dbReference type="InterPro" id="IPR008254">
    <property type="entry name" value="Flavodoxin/NO_synth"/>
</dbReference>
<dbReference type="PROSITE" id="PS50902">
    <property type="entry name" value="FLAVODOXIN_LIKE"/>
    <property type="match status" value="1"/>
</dbReference>
<dbReference type="PANTHER" id="PTHR39201:SF1">
    <property type="entry name" value="FLAVODOXIN-LIKE DOMAIN-CONTAINING PROTEIN"/>
    <property type="match status" value="1"/>
</dbReference>
<dbReference type="Gene3D" id="3.40.50.360">
    <property type="match status" value="1"/>
</dbReference>
<reference evidence="2" key="1">
    <citation type="submission" date="2019-08" db="EMBL/GenBank/DDBJ databases">
        <authorList>
            <person name="Kucharzyk K."/>
            <person name="Murdoch R.W."/>
            <person name="Higgins S."/>
            <person name="Loffler F."/>
        </authorList>
    </citation>
    <scope>NUCLEOTIDE SEQUENCE</scope>
</reference>
<evidence type="ECO:0000259" key="1">
    <source>
        <dbReference type="PROSITE" id="PS50902"/>
    </source>
</evidence>
<feature type="domain" description="Flavodoxin-like" evidence="1">
    <location>
        <begin position="3"/>
        <end position="158"/>
    </location>
</feature>
<protein>
    <recommendedName>
        <fullName evidence="1">Flavodoxin-like domain-containing protein</fullName>
    </recommendedName>
</protein>
<accession>A0A644ZEL8</accession>